<organism evidence="1 2">
    <name type="scientific">Acanthosepion pharaonis</name>
    <name type="common">Pharaoh cuttlefish</name>
    <name type="synonym">Sepia pharaonis</name>
    <dbReference type="NCBI Taxonomy" id="158019"/>
    <lineage>
        <taxon>Eukaryota</taxon>
        <taxon>Metazoa</taxon>
        <taxon>Spiralia</taxon>
        <taxon>Lophotrochozoa</taxon>
        <taxon>Mollusca</taxon>
        <taxon>Cephalopoda</taxon>
        <taxon>Coleoidea</taxon>
        <taxon>Decapodiformes</taxon>
        <taxon>Sepiida</taxon>
        <taxon>Sepiina</taxon>
        <taxon>Sepiidae</taxon>
        <taxon>Acanthosepion</taxon>
    </lineage>
</organism>
<protein>
    <submittedName>
        <fullName evidence="1">Uncharacterized protein</fullName>
    </submittedName>
</protein>
<name>A0A812EJK4_ACAPH</name>
<dbReference type="Proteomes" id="UP000597762">
    <property type="component" value="Unassembled WGS sequence"/>
</dbReference>
<gene>
    <name evidence="1" type="ORF">SPHA_75013</name>
</gene>
<keyword evidence="2" id="KW-1185">Reference proteome</keyword>
<accession>A0A812EJK4</accession>
<evidence type="ECO:0000313" key="1">
    <source>
        <dbReference type="EMBL" id="CAE1325368.1"/>
    </source>
</evidence>
<reference evidence="1" key="1">
    <citation type="submission" date="2021-01" db="EMBL/GenBank/DDBJ databases">
        <authorList>
            <person name="Li R."/>
            <person name="Bekaert M."/>
        </authorList>
    </citation>
    <scope>NUCLEOTIDE SEQUENCE</scope>
    <source>
        <strain evidence="1">Farmed</strain>
    </source>
</reference>
<dbReference type="AlphaFoldDB" id="A0A812EJK4"/>
<evidence type="ECO:0000313" key="2">
    <source>
        <dbReference type="Proteomes" id="UP000597762"/>
    </source>
</evidence>
<dbReference type="EMBL" id="CAHIKZ030005446">
    <property type="protein sequence ID" value="CAE1325368.1"/>
    <property type="molecule type" value="Genomic_DNA"/>
</dbReference>
<dbReference type="OrthoDB" id="10308136at2759"/>
<comment type="caution">
    <text evidence="1">The sequence shown here is derived from an EMBL/GenBank/DDBJ whole genome shotgun (WGS) entry which is preliminary data.</text>
</comment>
<proteinExistence type="predicted"/>
<sequence>MRLRMRANLPSNRPVKYDISRLGCQQTRAEFQLRLSNRFAGFQALHPIEYSAEESWQLFKSSVNEVASQTLGKTRRRAKDWISGRTIELANQTKRARCSENDDIHRLRRETARSAKADLNTYWRNVAEIMEQAASVGDSRKLYQTLKTATKGNSKLSEVLMDTNGTHNPLEAAFRNLAEP</sequence>